<dbReference type="SUPFAM" id="SSF52540">
    <property type="entry name" value="P-loop containing nucleoside triphosphate hydrolases"/>
    <property type="match status" value="1"/>
</dbReference>
<keyword evidence="2" id="KW-0547">Nucleotide-binding</keyword>
<dbReference type="KEGG" id="hbs:IPV69_10250"/>
<keyword evidence="3 7" id="KW-0067">ATP-binding</keyword>
<dbReference type="InterPro" id="IPR017911">
    <property type="entry name" value="MacB-like_ATP-bd"/>
</dbReference>
<dbReference type="InterPro" id="IPR017871">
    <property type="entry name" value="ABC_transporter-like_CS"/>
</dbReference>
<name>A0A7M2X4L1_9BACT</name>
<evidence type="ECO:0000256" key="4">
    <source>
        <dbReference type="ARBA" id="ARBA00038388"/>
    </source>
</evidence>
<comment type="similarity">
    <text evidence="4">Belongs to the ABC transporter superfamily. Macrolide exporter (TC 3.A.1.122) family.</text>
</comment>
<evidence type="ECO:0000256" key="1">
    <source>
        <dbReference type="ARBA" id="ARBA00022448"/>
    </source>
</evidence>
<evidence type="ECO:0000256" key="3">
    <source>
        <dbReference type="ARBA" id="ARBA00022840"/>
    </source>
</evidence>
<dbReference type="PROSITE" id="PS50893">
    <property type="entry name" value="ABC_TRANSPORTER_2"/>
    <property type="match status" value="1"/>
</dbReference>
<evidence type="ECO:0000259" key="6">
    <source>
        <dbReference type="PROSITE" id="PS50893"/>
    </source>
</evidence>
<evidence type="ECO:0000313" key="8">
    <source>
        <dbReference type="Proteomes" id="UP000593765"/>
    </source>
</evidence>
<dbReference type="CDD" id="cd03255">
    <property type="entry name" value="ABC_MJ0796_LolCDE_FtsE"/>
    <property type="match status" value="1"/>
</dbReference>
<protein>
    <submittedName>
        <fullName evidence="7">ABC transporter ATP-binding protein</fullName>
    </submittedName>
</protein>
<dbReference type="SMART" id="SM00382">
    <property type="entry name" value="AAA"/>
    <property type="match status" value="1"/>
</dbReference>
<keyword evidence="1" id="KW-0813">Transport</keyword>
<dbReference type="FunFam" id="3.40.50.300:FF:000032">
    <property type="entry name" value="Export ABC transporter ATP-binding protein"/>
    <property type="match status" value="1"/>
</dbReference>
<dbReference type="PANTHER" id="PTHR42798">
    <property type="entry name" value="LIPOPROTEIN-RELEASING SYSTEM ATP-BINDING PROTEIN LOLD"/>
    <property type="match status" value="1"/>
</dbReference>
<dbReference type="PROSITE" id="PS00211">
    <property type="entry name" value="ABC_TRANSPORTER_1"/>
    <property type="match status" value="1"/>
</dbReference>
<dbReference type="InterPro" id="IPR003439">
    <property type="entry name" value="ABC_transporter-like_ATP-bd"/>
</dbReference>
<dbReference type="Pfam" id="PF00005">
    <property type="entry name" value="ABC_tran"/>
    <property type="match status" value="1"/>
</dbReference>
<dbReference type="Gene3D" id="3.40.50.300">
    <property type="entry name" value="P-loop containing nucleotide triphosphate hydrolases"/>
    <property type="match status" value="1"/>
</dbReference>
<organism evidence="7 8">
    <name type="scientific">Humisphaera borealis</name>
    <dbReference type="NCBI Taxonomy" id="2807512"/>
    <lineage>
        <taxon>Bacteria</taxon>
        <taxon>Pseudomonadati</taxon>
        <taxon>Planctomycetota</taxon>
        <taxon>Phycisphaerae</taxon>
        <taxon>Tepidisphaerales</taxon>
        <taxon>Tepidisphaeraceae</taxon>
        <taxon>Humisphaera</taxon>
    </lineage>
</organism>
<keyword evidence="8" id="KW-1185">Reference proteome</keyword>
<evidence type="ECO:0000313" key="7">
    <source>
        <dbReference type="EMBL" id="QOV91710.1"/>
    </source>
</evidence>
<dbReference type="GO" id="GO:0022857">
    <property type="term" value="F:transmembrane transporter activity"/>
    <property type="evidence" value="ECO:0007669"/>
    <property type="project" value="UniProtKB-ARBA"/>
</dbReference>
<dbReference type="InterPro" id="IPR027417">
    <property type="entry name" value="P-loop_NTPase"/>
</dbReference>
<feature type="domain" description="ABC transporter" evidence="6">
    <location>
        <begin position="5"/>
        <end position="245"/>
    </location>
</feature>
<dbReference type="AlphaFoldDB" id="A0A7M2X4L1"/>
<dbReference type="GO" id="GO:0098796">
    <property type="term" value="C:membrane protein complex"/>
    <property type="evidence" value="ECO:0007669"/>
    <property type="project" value="UniProtKB-ARBA"/>
</dbReference>
<sequence length="264" mass="28820">MSNVAVVENLSKVYRKPGTNIEVHALRSINIEFKTGEYTAIMGASGSGKSTLMNIIGCLDLPTSGRYLLGDINIGELPDDQLSEIRSKRIGFIFQNFNLIQQLTVLENLEVPMFYLGVPPAERRRRAIALAEKVGLGQRLDHRPMQLSGGQQQRVCIARGLVNDPLILLADEPTGALDSKTGQQILALFDELVAQGRTILIVTHDPTVAHRCQRVISLHDGSIQKDIRNPGPAIQVESGQFAPEVAEGSEQPGPIPYAQESGQH</sequence>
<dbReference type="GO" id="GO:0005524">
    <property type="term" value="F:ATP binding"/>
    <property type="evidence" value="ECO:0007669"/>
    <property type="project" value="UniProtKB-KW"/>
</dbReference>
<dbReference type="Proteomes" id="UP000593765">
    <property type="component" value="Chromosome"/>
</dbReference>
<evidence type="ECO:0000256" key="5">
    <source>
        <dbReference type="SAM" id="MobiDB-lite"/>
    </source>
</evidence>
<feature type="region of interest" description="Disordered" evidence="5">
    <location>
        <begin position="239"/>
        <end position="264"/>
    </location>
</feature>
<dbReference type="EMBL" id="CP063458">
    <property type="protein sequence ID" value="QOV91710.1"/>
    <property type="molecule type" value="Genomic_DNA"/>
</dbReference>
<proteinExistence type="inferred from homology"/>
<gene>
    <name evidence="7" type="ORF">IPV69_10250</name>
</gene>
<evidence type="ECO:0000256" key="2">
    <source>
        <dbReference type="ARBA" id="ARBA00022741"/>
    </source>
</evidence>
<accession>A0A7M2X4L1</accession>
<dbReference type="GO" id="GO:0016887">
    <property type="term" value="F:ATP hydrolysis activity"/>
    <property type="evidence" value="ECO:0007669"/>
    <property type="project" value="InterPro"/>
</dbReference>
<dbReference type="RefSeq" id="WP_206295018.1">
    <property type="nucleotide sequence ID" value="NZ_CP063458.1"/>
</dbReference>
<dbReference type="InterPro" id="IPR003593">
    <property type="entry name" value="AAA+_ATPase"/>
</dbReference>
<dbReference type="PANTHER" id="PTHR42798:SF2">
    <property type="entry name" value="ABC TRANSPORTER ATP-BINDING PROTEIN MG467-RELATED"/>
    <property type="match status" value="1"/>
</dbReference>
<reference evidence="7 8" key="1">
    <citation type="submission" date="2020-10" db="EMBL/GenBank/DDBJ databases">
        <title>Wide distribution of Phycisphaera-like planctomycetes from WD2101 soil group in peatlands and genome analysis of the first cultivated representative.</title>
        <authorList>
            <person name="Dedysh S.N."/>
            <person name="Beletsky A.V."/>
            <person name="Ivanova A."/>
            <person name="Kulichevskaya I.S."/>
            <person name="Suzina N.E."/>
            <person name="Philippov D.A."/>
            <person name="Rakitin A.L."/>
            <person name="Mardanov A.V."/>
            <person name="Ravin N.V."/>
        </authorList>
    </citation>
    <scope>NUCLEOTIDE SEQUENCE [LARGE SCALE GENOMIC DNA]</scope>
    <source>
        <strain evidence="7 8">M1803</strain>
    </source>
</reference>